<gene>
    <name evidence="2" type="ORF">RDI58_027082</name>
</gene>
<name>A0AAN8Y1U4_SOLBU</name>
<dbReference type="AlphaFoldDB" id="A0AAN8Y1U4"/>
<organism evidence="2 3">
    <name type="scientific">Solanum bulbocastanum</name>
    <name type="common">Wild potato</name>
    <dbReference type="NCBI Taxonomy" id="147425"/>
    <lineage>
        <taxon>Eukaryota</taxon>
        <taxon>Viridiplantae</taxon>
        <taxon>Streptophyta</taxon>
        <taxon>Embryophyta</taxon>
        <taxon>Tracheophyta</taxon>
        <taxon>Spermatophyta</taxon>
        <taxon>Magnoliopsida</taxon>
        <taxon>eudicotyledons</taxon>
        <taxon>Gunneridae</taxon>
        <taxon>Pentapetalae</taxon>
        <taxon>asterids</taxon>
        <taxon>lamiids</taxon>
        <taxon>Solanales</taxon>
        <taxon>Solanaceae</taxon>
        <taxon>Solanoideae</taxon>
        <taxon>Solaneae</taxon>
        <taxon>Solanum</taxon>
    </lineage>
</organism>
<proteinExistence type="predicted"/>
<comment type="caution">
    <text evidence="2">The sequence shown here is derived from an EMBL/GenBank/DDBJ whole genome shotgun (WGS) entry which is preliminary data.</text>
</comment>
<protein>
    <submittedName>
        <fullName evidence="2">Uncharacterized protein</fullName>
    </submittedName>
</protein>
<evidence type="ECO:0000256" key="1">
    <source>
        <dbReference type="SAM" id="MobiDB-lite"/>
    </source>
</evidence>
<keyword evidence="3" id="KW-1185">Reference proteome</keyword>
<feature type="region of interest" description="Disordered" evidence="1">
    <location>
        <begin position="1"/>
        <end position="34"/>
    </location>
</feature>
<dbReference type="Proteomes" id="UP001371456">
    <property type="component" value="Unassembled WGS sequence"/>
</dbReference>
<sequence length="95" mass="11093">MKQPQSHKEVEEKMETENKFEALKESEDTEDAETELMEFPSTKQWVENIFKKSNREEGQGDTLEQEKERDSSRRQIADLKCGFKKGRTGQSIVPL</sequence>
<reference evidence="2 3" key="1">
    <citation type="submission" date="2024-02" db="EMBL/GenBank/DDBJ databases">
        <title>de novo genome assembly of Solanum bulbocastanum strain 11H21.</title>
        <authorList>
            <person name="Hosaka A.J."/>
        </authorList>
    </citation>
    <scope>NUCLEOTIDE SEQUENCE [LARGE SCALE GENOMIC DNA]</scope>
    <source>
        <tissue evidence="2">Young leaves</tissue>
    </source>
</reference>
<evidence type="ECO:0000313" key="3">
    <source>
        <dbReference type="Proteomes" id="UP001371456"/>
    </source>
</evidence>
<feature type="compositionally biased region" description="Basic and acidic residues" evidence="1">
    <location>
        <begin position="1"/>
        <end position="26"/>
    </location>
</feature>
<evidence type="ECO:0000313" key="2">
    <source>
        <dbReference type="EMBL" id="KAK6776081.1"/>
    </source>
</evidence>
<dbReference type="EMBL" id="JBANQN010000011">
    <property type="protein sequence ID" value="KAK6776081.1"/>
    <property type="molecule type" value="Genomic_DNA"/>
</dbReference>
<accession>A0AAN8Y1U4</accession>
<feature type="compositionally biased region" description="Basic and acidic residues" evidence="1">
    <location>
        <begin position="50"/>
        <end position="77"/>
    </location>
</feature>
<feature type="region of interest" description="Disordered" evidence="1">
    <location>
        <begin position="50"/>
        <end position="81"/>
    </location>
</feature>